<dbReference type="Gene3D" id="3.40.1190.20">
    <property type="match status" value="1"/>
</dbReference>
<comment type="caution">
    <text evidence="8">The sequence shown here is derived from an EMBL/GenBank/DDBJ whole genome shotgun (WGS) entry which is preliminary data.</text>
</comment>
<dbReference type="PANTHER" id="PTHR20858:SF17">
    <property type="entry name" value="HYDROXYMETHYLPYRIMIDINE_PHOSPHOMETHYLPYRIMIDINE KINASE THI20-RELATED"/>
    <property type="match status" value="1"/>
</dbReference>
<comment type="function">
    <text evidence="3">Catalyzes the phosphorylation of hydroxymethylpyrimidine phosphate (HMP-P) to HMP-PP, and of HMP to HMP-P.</text>
</comment>
<feature type="domain" description="Pyridoxamine kinase/Phosphomethylpyrimidine kinase" evidence="7">
    <location>
        <begin position="20"/>
        <end position="267"/>
    </location>
</feature>
<evidence type="ECO:0000256" key="5">
    <source>
        <dbReference type="ARBA" id="ARBA00022977"/>
    </source>
</evidence>
<dbReference type="Pfam" id="PF08543">
    <property type="entry name" value="Phos_pyr_kin"/>
    <property type="match status" value="1"/>
</dbReference>
<dbReference type="Pfam" id="PF03070">
    <property type="entry name" value="TENA_THI-4"/>
    <property type="match status" value="1"/>
</dbReference>
<dbReference type="EC" id="2.7.1.49" evidence="8"/>
<evidence type="ECO:0000256" key="3">
    <source>
        <dbReference type="ARBA" id="ARBA00003848"/>
    </source>
</evidence>
<dbReference type="SUPFAM" id="SSF48613">
    <property type="entry name" value="Heme oxygenase-like"/>
    <property type="match status" value="1"/>
</dbReference>
<feature type="domain" description="Thiaminase-2/PQQC" evidence="6">
    <location>
        <begin position="323"/>
        <end position="503"/>
    </location>
</feature>
<accession>A0ABT5SEP7</accession>
<dbReference type="InterPro" id="IPR004305">
    <property type="entry name" value="Thiaminase-2/PQQC"/>
</dbReference>
<dbReference type="NCBIfam" id="TIGR00097">
    <property type="entry name" value="HMP-P_kinase"/>
    <property type="match status" value="1"/>
</dbReference>
<comment type="catalytic activity">
    <reaction evidence="1">
        <text>4-amino-5-hydroxymethyl-2-methylpyrimidine + ATP = 4-amino-2-methyl-5-(phosphooxymethyl)pyrimidine + ADP + H(+)</text>
        <dbReference type="Rhea" id="RHEA:23096"/>
        <dbReference type="ChEBI" id="CHEBI:15378"/>
        <dbReference type="ChEBI" id="CHEBI:16892"/>
        <dbReference type="ChEBI" id="CHEBI:30616"/>
        <dbReference type="ChEBI" id="CHEBI:58354"/>
        <dbReference type="ChEBI" id="CHEBI:456216"/>
        <dbReference type="EC" id="2.7.1.49"/>
    </reaction>
</comment>
<evidence type="ECO:0000259" key="6">
    <source>
        <dbReference type="Pfam" id="PF03070"/>
    </source>
</evidence>
<keyword evidence="9" id="KW-1185">Reference proteome</keyword>
<dbReference type="EMBL" id="JAQZCI010000001">
    <property type="protein sequence ID" value="MDD7961286.1"/>
    <property type="molecule type" value="Genomic_DNA"/>
</dbReference>
<dbReference type="RefSeq" id="WP_274263829.1">
    <property type="nucleotide sequence ID" value="NZ_JAQZCI010000001.1"/>
</dbReference>
<dbReference type="InterPro" id="IPR029056">
    <property type="entry name" value="Ribokinase-like"/>
</dbReference>
<proteinExistence type="predicted"/>
<dbReference type="CDD" id="cd01169">
    <property type="entry name" value="HMPP_kinase"/>
    <property type="match status" value="1"/>
</dbReference>
<gene>
    <name evidence="8" type="ORF">PUW80_02855</name>
</gene>
<keyword evidence="5" id="KW-0784">Thiamine biosynthesis</keyword>
<dbReference type="EC" id="2.7.4.7" evidence="8"/>
<sequence length="525" mass="54998">MTPGSADTRPPRVLSIAGTDPTGGAGIQADLKTIAAFGGYGMAVVTALVAQNTLGVRSVHPSPAAFLRDQLEAVGDDVQIDAIKIGMLHSQRLIAVVDDWLGQRTGDVVILDPVMVATSGDRLLDAAAEDAVRALCRRADLVTPNLPELAVLVDEPVATSWGAAVAQARRLAEASGARVLLKGGHLAGDACPDALVSAAGVVGQIDGARVASTNTHGTGCSLSSAMATLRAAGWEWTAALARAKAWLTGAIAAGAALEVGRGNGPIDHLHELRPALDHLHELRPALDLRPAVTTEAAAAPSTWTERAWTDAAPVRAAVDACALVDGLRTGDLDARWFAWYLAQDALYLGEYARVLARASALAPRAEEQVFWAEAAASAIAVEAELHRSHVDETAPDAAPTTLAYTDHLHAASVRGSYGELVAALLPCFWLYADLGERFADANHDAHPYRDWLATYADPAFAASTRRAIAVVDHAASEASPTERERMRVAFARSMGHELAFFEAPVRAADAHDDADAGGVRARGLV</sequence>
<organism evidence="8 9">
    <name type="scientific">Microbacterium thalli</name>
    <dbReference type="NCBI Taxonomy" id="3027921"/>
    <lineage>
        <taxon>Bacteria</taxon>
        <taxon>Bacillati</taxon>
        <taxon>Actinomycetota</taxon>
        <taxon>Actinomycetes</taxon>
        <taxon>Micrococcales</taxon>
        <taxon>Microbacteriaceae</taxon>
        <taxon>Microbacterium</taxon>
    </lineage>
</organism>
<evidence type="ECO:0000313" key="8">
    <source>
        <dbReference type="EMBL" id="MDD7961286.1"/>
    </source>
</evidence>
<evidence type="ECO:0000313" key="9">
    <source>
        <dbReference type="Proteomes" id="UP001218170"/>
    </source>
</evidence>
<comment type="catalytic activity">
    <reaction evidence="2">
        <text>4-amino-2-methyl-5-(phosphooxymethyl)pyrimidine + ATP = 4-amino-2-methyl-5-(diphosphooxymethyl)pyrimidine + ADP</text>
        <dbReference type="Rhea" id="RHEA:19893"/>
        <dbReference type="ChEBI" id="CHEBI:30616"/>
        <dbReference type="ChEBI" id="CHEBI:57841"/>
        <dbReference type="ChEBI" id="CHEBI:58354"/>
        <dbReference type="ChEBI" id="CHEBI:456216"/>
        <dbReference type="EC" id="2.7.4.7"/>
    </reaction>
</comment>
<comment type="pathway">
    <text evidence="4">Cofactor biosynthesis; thiamine diphosphate biosynthesis; 4-amino-2-methyl-5-diphosphomethylpyrimidine from 5-amino-1-(5-phospho-D-ribosyl)imidazole: step 3/3.</text>
</comment>
<reference evidence="8 9" key="1">
    <citation type="submission" date="2023-02" db="EMBL/GenBank/DDBJ databases">
        <title>Study of novel species of the Microbacterium genus.</title>
        <authorList>
            <person name="Arroyo-Herrera I."/>
            <person name="Roman-Ponce B."/>
            <person name="Vasquez-Murrieta M.S."/>
        </authorList>
    </citation>
    <scope>NUCLEOTIDE SEQUENCE [LARGE SCALE GENOMIC DNA]</scope>
    <source>
        <strain evidence="8 9">NE1TT3</strain>
    </source>
</reference>
<keyword evidence="8" id="KW-0418">Kinase</keyword>
<evidence type="ECO:0000256" key="2">
    <source>
        <dbReference type="ARBA" id="ARBA00000565"/>
    </source>
</evidence>
<keyword evidence="8" id="KW-0808">Transferase</keyword>
<evidence type="ECO:0000256" key="4">
    <source>
        <dbReference type="ARBA" id="ARBA00004769"/>
    </source>
</evidence>
<dbReference type="GO" id="GO:0008902">
    <property type="term" value="F:hydroxymethylpyrimidine kinase activity"/>
    <property type="evidence" value="ECO:0007669"/>
    <property type="project" value="UniProtKB-EC"/>
</dbReference>
<dbReference type="InterPro" id="IPR016084">
    <property type="entry name" value="Haem_Oase-like_multi-hlx"/>
</dbReference>
<dbReference type="InterPro" id="IPR004399">
    <property type="entry name" value="HMP/HMP-P_kinase_dom"/>
</dbReference>
<dbReference type="Proteomes" id="UP001218170">
    <property type="component" value="Unassembled WGS sequence"/>
</dbReference>
<dbReference type="GO" id="GO:0008972">
    <property type="term" value="F:phosphomethylpyrimidine kinase activity"/>
    <property type="evidence" value="ECO:0007669"/>
    <property type="project" value="UniProtKB-EC"/>
</dbReference>
<dbReference type="NCBIfam" id="NF011301">
    <property type="entry name" value="PRK14713.1"/>
    <property type="match status" value="1"/>
</dbReference>
<dbReference type="InterPro" id="IPR013749">
    <property type="entry name" value="PM/HMP-P_kinase-1"/>
</dbReference>
<dbReference type="Gene3D" id="1.20.910.10">
    <property type="entry name" value="Heme oxygenase-like"/>
    <property type="match status" value="1"/>
</dbReference>
<evidence type="ECO:0000256" key="1">
    <source>
        <dbReference type="ARBA" id="ARBA00000151"/>
    </source>
</evidence>
<dbReference type="CDD" id="cd19365">
    <property type="entry name" value="TenA_C-like"/>
    <property type="match status" value="1"/>
</dbReference>
<evidence type="ECO:0000259" key="7">
    <source>
        <dbReference type="Pfam" id="PF08543"/>
    </source>
</evidence>
<dbReference type="PANTHER" id="PTHR20858">
    <property type="entry name" value="PHOSPHOMETHYLPYRIMIDINE KINASE"/>
    <property type="match status" value="1"/>
</dbReference>
<dbReference type="SUPFAM" id="SSF53613">
    <property type="entry name" value="Ribokinase-like"/>
    <property type="match status" value="1"/>
</dbReference>
<protein>
    <submittedName>
        <fullName evidence="8">Bifunctional hydroxymethylpyrimidine kinase/phosphomethylpyrimidine kinase</fullName>
        <ecNumber evidence="8">2.7.1.49</ecNumber>
        <ecNumber evidence="8">2.7.4.7</ecNumber>
    </submittedName>
</protein>
<name>A0ABT5SEP7_9MICO</name>